<keyword evidence="2 10" id="KW-0963">Cytoplasm</keyword>
<gene>
    <name evidence="10" type="primary">plsX</name>
    <name evidence="11" type="ORF">J2T55_000635</name>
</gene>
<evidence type="ECO:0000256" key="2">
    <source>
        <dbReference type="ARBA" id="ARBA00022490"/>
    </source>
</evidence>
<comment type="pathway">
    <text evidence="10">Lipid metabolism; phospholipid metabolism.</text>
</comment>
<keyword evidence="7 10" id="KW-1208">Phospholipid metabolism</keyword>
<dbReference type="HAMAP" id="MF_00019">
    <property type="entry name" value="PlsX"/>
    <property type="match status" value="1"/>
</dbReference>
<dbReference type="PANTHER" id="PTHR30100">
    <property type="entry name" value="FATTY ACID/PHOSPHOLIPID SYNTHESIS PROTEIN PLSX"/>
    <property type="match status" value="1"/>
</dbReference>
<comment type="catalytic activity">
    <reaction evidence="1 10">
        <text>a fatty acyl-[ACP] + phosphate = an acyl phosphate + holo-[ACP]</text>
        <dbReference type="Rhea" id="RHEA:42292"/>
        <dbReference type="Rhea" id="RHEA-COMP:9685"/>
        <dbReference type="Rhea" id="RHEA-COMP:14125"/>
        <dbReference type="ChEBI" id="CHEBI:43474"/>
        <dbReference type="ChEBI" id="CHEBI:59918"/>
        <dbReference type="ChEBI" id="CHEBI:64479"/>
        <dbReference type="ChEBI" id="CHEBI:138651"/>
        <dbReference type="EC" id="2.3.1.274"/>
    </reaction>
</comment>
<evidence type="ECO:0000313" key="11">
    <source>
        <dbReference type="EMBL" id="MCS3902631.1"/>
    </source>
</evidence>
<dbReference type="AlphaFoldDB" id="A0AAE3HHV7"/>
<evidence type="ECO:0000256" key="4">
    <source>
        <dbReference type="ARBA" id="ARBA00022679"/>
    </source>
</evidence>
<comment type="function">
    <text evidence="10">Catalyzes the reversible formation of acyl-phosphate (acyl-PO(4)) from acyl-[acyl-carrier-protein] (acyl-ACP). This enzyme utilizes acyl-ACP as fatty acyl donor, but not acyl-CoA.</text>
</comment>
<dbReference type="GO" id="GO:0005737">
    <property type="term" value="C:cytoplasm"/>
    <property type="evidence" value="ECO:0007669"/>
    <property type="project" value="UniProtKB-SubCell"/>
</dbReference>
<dbReference type="GO" id="GO:0008654">
    <property type="term" value="P:phospholipid biosynthetic process"/>
    <property type="evidence" value="ECO:0007669"/>
    <property type="project" value="UniProtKB-KW"/>
</dbReference>
<dbReference type="PANTHER" id="PTHR30100:SF1">
    <property type="entry name" value="PHOSPHATE ACYLTRANSFERASE"/>
    <property type="match status" value="1"/>
</dbReference>
<evidence type="ECO:0000256" key="1">
    <source>
        <dbReference type="ARBA" id="ARBA00001232"/>
    </source>
</evidence>
<organism evidence="11 12">
    <name type="scientific">Methylohalomonas lacus</name>
    <dbReference type="NCBI Taxonomy" id="398773"/>
    <lineage>
        <taxon>Bacteria</taxon>
        <taxon>Pseudomonadati</taxon>
        <taxon>Pseudomonadota</taxon>
        <taxon>Gammaproteobacteria</taxon>
        <taxon>Methylohalomonadales</taxon>
        <taxon>Methylohalomonadaceae</taxon>
        <taxon>Methylohalomonas</taxon>
    </lineage>
</organism>
<name>A0AAE3HHV7_9GAMM</name>
<comment type="caution">
    <text evidence="11">The sequence shown here is derived from an EMBL/GenBank/DDBJ whole genome shotgun (WGS) entry which is preliminary data.</text>
</comment>
<dbReference type="Pfam" id="PF02504">
    <property type="entry name" value="FA_synthesis"/>
    <property type="match status" value="1"/>
</dbReference>
<keyword evidence="5 10" id="KW-0443">Lipid metabolism</keyword>
<dbReference type="RefSeq" id="WP_259054180.1">
    <property type="nucleotide sequence ID" value="NZ_JANUCT010000003.1"/>
</dbReference>
<keyword evidence="3 10" id="KW-0444">Lipid biosynthesis</keyword>
<dbReference type="InterPro" id="IPR012281">
    <property type="entry name" value="Phospholipid_synth_PlsX-like"/>
</dbReference>
<evidence type="ECO:0000256" key="5">
    <source>
        <dbReference type="ARBA" id="ARBA00023098"/>
    </source>
</evidence>
<evidence type="ECO:0000256" key="8">
    <source>
        <dbReference type="ARBA" id="ARBA00024069"/>
    </source>
</evidence>
<accession>A0AAE3HHV7</accession>
<sequence length="352" mass="37729">MTDQHSPAPASTLPPIIALDAMGGDHGPAEIVPAALSVLERYAAITLILVGQRDVLEPILKQHGVEESDRLRIHHASQTVEMHELPSMVMRNKKDSSMRVAIDLVKDGEASACVSAGNTGALMATARFVLKMLPGIDRPAICATMPGTNGPTHLLDLGANVDTSSEQLLQFGIMGSELVSAVNNKSDPTVALLNIGAEEIKGNDQVKQAASLLSQSPINYAGFVEGNDIFTGKVDVIVCDGFAGNIALKASEGVAEFISQQTRAEFKRSLYGKFAALLSMPVLNAIRHKLDPRRYNGASLLGLRGIVIKSHGSADRVSFAHAIEEAIIETRKNVPERICNELETVLNERRDN</sequence>
<keyword evidence="4 10" id="KW-0808">Transferase</keyword>
<dbReference type="EMBL" id="JANUCT010000003">
    <property type="protein sequence ID" value="MCS3902631.1"/>
    <property type="molecule type" value="Genomic_DNA"/>
</dbReference>
<comment type="subcellular location">
    <subcellularLocation>
        <location evidence="10">Cytoplasm</location>
    </subcellularLocation>
    <text evidence="10">Associated with the membrane possibly through PlsY.</text>
</comment>
<proteinExistence type="inferred from homology"/>
<dbReference type="GO" id="GO:0043811">
    <property type="term" value="F:phosphate:acyl-[acyl carrier protein] acyltransferase activity"/>
    <property type="evidence" value="ECO:0007669"/>
    <property type="project" value="UniProtKB-UniRule"/>
</dbReference>
<dbReference type="NCBIfam" id="TIGR00182">
    <property type="entry name" value="plsX"/>
    <property type="match status" value="1"/>
</dbReference>
<comment type="subunit">
    <text evidence="9 10">Homodimer. Probably interacts with PlsY.</text>
</comment>
<dbReference type="SUPFAM" id="SSF53659">
    <property type="entry name" value="Isocitrate/Isopropylmalate dehydrogenase-like"/>
    <property type="match status" value="1"/>
</dbReference>
<dbReference type="EC" id="2.3.1.274" evidence="8 10"/>
<evidence type="ECO:0000313" key="12">
    <source>
        <dbReference type="Proteomes" id="UP001204445"/>
    </source>
</evidence>
<keyword evidence="6 10" id="KW-0594">Phospholipid biosynthesis</keyword>
<evidence type="ECO:0000256" key="10">
    <source>
        <dbReference type="HAMAP-Rule" id="MF_00019"/>
    </source>
</evidence>
<comment type="similarity">
    <text evidence="10">Belongs to the PlsX family.</text>
</comment>
<dbReference type="GO" id="GO:0006633">
    <property type="term" value="P:fatty acid biosynthetic process"/>
    <property type="evidence" value="ECO:0007669"/>
    <property type="project" value="UniProtKB-UniRule"/>
</dbReference>
<evidence type="ECO:0000256" key="9">
    <source>
        <dbReference type="ARBA" id="ARBA00046608"/>
    </source>
</evidence>
<dbReference type="InterPro" id="IPR003664">
    <property type="entry name" value="FA_synthesis"/>
</dbReference>
<evidence type="ECO:0000256" key="6">
    <source>
        <dbReference type="ARBA" id="ARBA00023209"/>
    </source>
</evidence>
<dbReference type="PIRSF" id="PIRSF002465">
    <property type="entry name" value="Phsphlp_syn_PlsX"/>
    <property type="match status" value="1"/>
</dbReference>
<evidence type="ECO:0000256" key="3">
    <source>
        <dbReference type="ARBA" id="ARBA00022516"/>
    </source>
</evidence>
<keyword evidence="11" id="KW-0012">Acyltransferase</keyword>
<evidence type="ECO:0000256" key="7">
    <source>
        <dbReference type="ARBA" id="ARBA00023264"/>
    </source>
</evidence>
<protein>
    <recommendedName>
        <fullName evidence="8 10">Phosphate acyltransferase</fullName>
        <ecNumber evidence="8 10">2.3.1.274</ecNumber>
    </recommendedName>
    <alternativeName>
        <fullName evidence="10">Acyl-ACP phosphotransacylase</fullName>
    </alternativeName>
    <alternativeName>
        <fullName evidence="10">Acyl-[acyl-carrier-protein]--phosphate acyltransferase</fullName>
    </alternativeName>
    <alternativeName>
        <fullName evidence="10">Phosphate-acyl-ACP acyltransferase</fullName>
    </alternativeName>
</protein>
<keyword evidence="12" id="KW-1185">Reference proteome</keyword>
<reference evidence="11" key="1">
    <citation type="submission" date="2022-08" db="EMBL/GenBank/DDBJ databases">
        <title>Genomic Encyclopedia of Type Strains, Phase III (KMG-III): the genomes of soil and plant-associated and newly described type strains.</title>
        <authorList>
            <person name="Whitman W."/>
        </authorList>
    </citation>
    <scope>NUCLEOTIDE SEQUENCE</scope>
    <source>
        <strain evidence="11">HMT 1</strain>
    </source>
</reference>
<dbReference type="Gene3D" id="3.40.718.10">
    <property type="entry name" value="Isopropylmalate Dehydrogenase"/>
    <property type="match status" value="1"/>
</dbReference>
<dbReference type="Proteomes" id="UP001204445">
    <property type="component" value="Unassembled WGS sequence"/>
</dbReference>